<dbReference type="PANTHER" id="PTHR47425:SF3">
    <property type="entry name" value="ZN(II)2CYS6 TRANSCRIPTION FACTOR (EUROFUNG)"/>
    <property type="match status" value="1"/>
</dbReference>
<accession>A0AB34FZ29</accession>
<keyword evidence="5" id="KW-1185">Reference proteome</keyword>
<dbReference type="AlphaFoldDB" id="A0AB34FZ29"/>
<feature type="compositionally biased region" description="Polar residues" evidence="2">
    <location>
        <begin position="541"/>
        <end position="553"/>
    </location>
</feature>
<protein>
    <submittedName>
        <fullName evidence="4">C6 transcription factor</fullName>
    </submittedName>
</protein>
<gene>
    <name evidence="4" type="ORF">O9K51_04785</name>
</gene>
<comment type="caution">
    <text evidence="4">The sequence shown here is derived from an EMBL/GenBank/DDBJ whole genome shotgun (WGS) entry which is preliminary data.</text>
</comment>
<keyword evidence="1" id="KW-0539">Nucleus</keyword>
<organism evidence="4 5">
    <name type="scientific">Purpureocillium lavendulum</name>
    <dbReference type="NCBI Taxonomy" id="1247861"/>
    <lineage>
        <taxon>Eukaryota</taxon>
        <taxon>Fungi</taxon>
        <taxon>Dikarya</taxon>
        <taxon>Ascomycota</taxon>
        <taxon>Pezizomycotina</taxon>
        <taxon>Sordariomycetes</taxon>
        <taxon>Hypocreomycetidae</taxon>
        <taxon>Hypocreales</taxon>
        <taxon>Ophiocordycipitaceae</taxon>
        <taxon>Purpureocillium</taxon>
    </lineage>
</organism>
<feature type="compositionally biased region" description="Polar residues" evidence="2">
    <location>
        <begin position="498"/>
        <end position="508"/>
    </location>
</feature>
<dbReference type="GO" id="GO:0008270">
    <property type="term" value="F:zinc ion binding"/>
    <property type="evidence" value="ECO:0007669"/>
    <property type="project" value="InterPro"/>
</dbReference>
<name>A0AB34FZ29_9HYPO</name>
<evidence type="ECO:0000313" key="4">
    <source>
        <dbReference type="EMBL" id="KAJ6443606.1"/>
    </source>
</evidence>
<feature type="region of interest" description="Disordered" evidence="2">
    <location>
        <begin position="495"/>
        <end position="554"/>
    </location>
</feature>
<dbReference type="CDD" id="cd12148">
    <property type="entry name" value="fungal_TF_MHR"/>
    <property type="match status" value="1"/>
</dbReference>
<dbReference type="GO" id="GO:0006351">
    <property type="term" value="P:DNA-templated transcription"/>
    <property type="evidence" value="ECO:0007669"/>
    <property type="project" value="InterPro"/>
</dbReference>
<dbReference type="EMBL" id="JAQHRD010000003">
    <property type="protein sequence ID" value="KAJ6443606.1"/>
    <property type="molecule type" value="Genomic_DNA"/>
</dbReference>
<dbReference type="PANTHER" id="PTHR47425">
    <property type="entry name" value="FARB-RELATED"/>
    <property type="match status" value="1"/>
</dbReference>
<proteinExistence type="predicted"/>
<dbReference type="Pfam" id="PF04082">
    <property type="entry name" value="Fungal_trans"/>
    <property type="match status" value="1"/>
</dbReference>
<evidence type="ECO:0000256" key="1">
    <source>
        <dbReference type="ARBA" id="ARBA00023242"/>
    </source>
</evidence>
<reference evidence="4" key="1">
    <citation type="submission" date="2023-01" db="EMBL/GenBank/DDBJ databases">
        <title>The growth and conidiation of Purpureocillium lavendulum are regulated by nitrogen source and histone H3K14 acetylation.</title>
        <authorList>
            <person name="Tang P."/>
            <person name="Han J."/>
            <person name="Zhang C."/>
            <person name="Tang P."/>
            <person name="Qi F."/>
            <person name="Zhang K."/>
            <person name="Liang L."/>
        </authorList>
    </citation>
    <scope>NUCLEOTIDE SEQUENCE</scope>
    <source>
        <strain evidence="4">YMF1.00683</strain>
    </source>
</reference>
<dbReference type="Proteomes" id="UP001163105">
    <property type="component" value="Unassembled WGS sequence"/>
</dbReference>
<dbReference type="InterPro" id="IPR007219">
    <property type="entry name" value="XnlR_reg_dom"/>
</dbReference>
<dbReference type="InterPro" id="IPR052761">
    <property type="entry name" value="Fungal_Detox/Toxin_TFs"/>
</dbReference>
<evidence type="ECO:0000259" key="3">
    <source>
        <dbReference type="Pfam" id="PF04082"/>
    </source>
</evidence>
<evidence type="ECO:0000256" key="2">
    <source>
        <dbReference type="SAM" id="MobiDB-lite"/>
    </source>
</evidence>
<feature type="compositionally biased region" description="Basic and acidic residues" evidence="2">
    <location>
        <begin position="509"/>
        <end position="519"/>
    </location>
</feature>
<sequence length="632" mass="70409">MSLTLDGDNGLLQLHEAELRHSNTPASAAAANAFLPPFISPVPQSWTRPDIEYLYQKGVFSLPDRKDLCALLRSYVEWVHPLCPLLDLHEFLAAIAHPDGSSGSVSLMVLHSVLLAGAAFVDERHLAGHDSRLSARKDYFTRAKLLYSMGYESDRLRIVQSLLLMSYWQELHDDAANHWYWAEVGCSVARSIGLYKDPTSAGMSDGDKALWKRVGWSCMLRDRVLNLGVRMPPKIRPSEFQLPMLEEADFGVEPFPSAVVDLLGGCELLANPQLHARLARMCIEKCKLCVLLGNVFDALYVDSSPKLGERTEVTLILLPRAADEDPESSSRVEQSLHSWLLNLPLEMQHQQPSEPFLSSETELSLVHSSLVLMFYQAIMCTVYRPRLLSSDDSASYDMTKQKMNYATLMITRQLECLQTHGLLRFMPSSCVTFLLTAAVNHLVEYKSSKGGDRTPQHLRRFRDCCWYLESLQAVHIYAKYAAIFLDGIAGQAGISPSHGPTVSRSSETGGHKHQDREPSDTEGLGPWAVAHTPDQLRHQPSAETSSTPTSRMTLPSADGAAMAMALQDGGTLARSGYLDGASSYHADTLAPSGQVEMQEFLSRTLWEHGWLDEVAEKWPEYLDYSQPFGPWQ</sequence>
<dbReference type="GO" id="GO:0003677">
    <property type="term" value="F:DNA binding"/>
    <property type="evidence" value="ECO:0007669"/>
    <property type="project" value="InterPro"/>
</dbReference>
<evidence type="ECO:0000313" key="5">
    <source>
        <dbReference type="Proteomes" id="UP001163105"/>
    </source>
</evidence>
<feature type="domain" description="Xylanolytic transcriptional activator regulatory" evidence="3">
    <location>
        <begin position="72"/>
        <end position="261"/>
    </location>
</feature>